<evidence type="ECO:0000313" key="2">
    <source>
        <dbReference type="Proteomes" id="UP000489600"/>
    </source>
</evidence>
<name>A0A565BCN1_9BRAS</name>
<protein>
    <submittedName>
        <fullName evidence="1">Uncharacterized protein</fullName>
    </submittedName>
</protein>
<proteinExistence type="predicted"/>
<reference evidence="1" key="1">
    <citation type="submission" date="2019-07" db="EMBL/GenBank/DDBJ databases">
        <authorList>
            <person name="Dittberner H."/>
        </authorList>
    </citation>
    <scope>NUCLEOTIDE SEQUENCE [LARGE SCALE GENOMIC DNA]</scope>
</reference>
<organism evidence="1 2">
    <name type="scientific">Arabis nemorensis</name>
    <dbReference type="NCBI Taxonomy" id="586526"/>
    <lineage>
        <taxon>Eukaryota</taxon>
        <taxon>Viridiplantae</taxon>
        <taxon>Streptophyta</taxon>
        <taxon>Embryophyta</taxon>
        <taxon>Tracheophyta</taxon>
        <taxon>Spermatophyta</taxon>
        <taxon>Magnoliopsida</taxon>
        <taxon>eudicotyledons</taxon>
        <taxon>Gunneridae</taxon>
        <taxon>Pentapetalae</taxon>
        <taxon>rosids</taxon>
        <taxon>malvids</taxon>
        <taxon>Brassicales</taxon>
        <taxon>Brassicaceae</taxon>
        <taxon>Arabideae</taxon>
        <taxon>Arabis</taxon>
    </lineage>
</organism>
<dbReference type="Proteomes" id="UP000489600">
    <property type="component" value="Unassembled WGS sequence"/>
</dbReference>
<dbReference type="EMBL" id="CABITT030000003">
    <property type="protein sequence ID" value="VVA99124.1"/>
    <property type="molecule type" value="Genomic_DNA"/>
</dbReference>
<evidence type="ECO:0000313" key="1">
    <source>
        <dbReference type="EMBL" id="VVA99124.1"/>
    </source>
</evidence>
<dbReference type="AlphaFoldDB" id="A0A565BCN1"/>
<keyword evidence="2" id="KW-1185">Reference proteome</keyword>
<accession>A0A565BCN1</accession>
<sequence>MKLKKKLTPTKILCRFHSHSTSLSLSGDASPIPAILPLNHTRLVSLLSFSHSRFWRFRLLSLLNPSTLLLPSPLIGFPIKSLRSSLSTAYVSPADTSFSDIGSEKLYKIILQKVFKEKKGYLSLKYLRPGSYEYEVACLTRKL</sequence>
<gene>
    <name evidence="1" type="ORF">ANE_LOCUS9569</name>
</gene>
<comment type="caution">
    <text evidence="1">The sequence shown here is derived from an EMBL/GenBank/DDBJ whole genome shotgun (WGS) entry which is preliminary data.</text>
</comment>